<proteinExistence type="predicted"/>
<dbReference type="KEGG" id="pste:PSTEL_23505"/>
<reference evidence="1 2" key="1">
    <citation type="submission" date="2014-08" db="EMBL/GenBank/DDBJ databases">
        <title>Comparative genomics of the Paenibacillus odorifer group.</title>
        <authorList>
            <person name="den Bakker H.C."/>
            <person name="Tsai Y.-C."/>
            <person name="Martin N."/>
            <person name="Korlach J."/>
            <person name="Wiedmann M."/>
        </authorList>
    </citation>
    <scope>NUCLEOTIDE SEQUENCE [LARGE SCALE GENOMIC DNA]</scope>
    <source>
        <strain evidence="1 2">DSM 14472</strain>
    </source>
</reference>
<dbReference type="RefSeq" id="WP_038698854.1">
    <property type="nucleotide sequence ID" value="NZ_CP009286.1"/>
</dbReference>
<keyword evidence="2" id="KW-1185">Reference proteome</keyword>
<evidence type="ECO:0008006" key="3">
    <source>
        <dbReference type="Google" id="ProtNLM"/>
    </source>
</evidence>
<dbReference type="STRING" id="169760.PSTEL_23505"/>
<sequence length="294" mass="32467">MGVVLDNGVLEAEVKMPEEAAGSRFDRTGWIACVRLKGRRRHEFGVPESFAPGRGTGGSGLCAEFGISGPNGYDDAGVGEDFPKIGVGLLTRQGVRAYSFFEDYPVVPYQVVTETGIDRITFTVLPADCRGYAFRLTKSITLRDARIHIEYMLENTGSRTLESDEYVHNFLAVNRQPAGPGYVLRFPVPAVFSEVESGYTAKLLSAAGNEVLWNAVPEREFYARLPGWPASMPWNWELIHLPSGAGVRESGDFAVAACALWGKRHVISPEIFISLHIPPGQTGRWSRTYEFFEI</sequence>
<organism evidence="1 2">
    <name type="scientific">Paenibacillus stellifer</name>
    <dbReference type="NCBI Taxonomy" id="169760"/>
    <lineage>
        <taxon>Bacteria</taxon>
        <taxon>Bacillati</taxon>
        <taxon>Bacillota</taxon>
        <taxon>Bacilli</taxon>
        <taxon>Bacillales</taxon>
        <taxon>Paenibacillaceae</taxon>
        <taxon>Paenibacillus</taxon>
    </lineage>
</organism>
<accession>A0A089LVS0</accession>
<evidence type="ECO:0000313" key="2">
    <source>
        <dbReference type="Proteomes" id="UP000029507"/>
    </source>
</evidence>
<dbReference type="EMBL" id="CP009286">
    <property type="protein sequence ID" value="AIQ65631.1"/>
    <property type="molecule type" value="Genomic_DNA"/>
</dbReference>
<protein>
    <recommendedName>
        <fullName evidence="3">Glycosyl-hydrolase family 116 N-terminal domain-containing protein</fullName>
    </recommendedName>
</protein>
<name>A0A089LVS0_9BACL</name>
<gene>
    <name evidence="1" type="ORF">PSTEL_23505</name>
</gene>
<evidence type="ECO:0000313" key="1">
    <source>
        <dbReference type="EMBL" id="AIQ65631.1"/>
    </source>
</evidence>
<dbReference type="HOGENOM" id="CLU_064408_0_0_9"/>
<dbReference type="AlphaFoldDB" id="A0A089LVS0"/>
<dbReference type="Proteomes" id="UP000029507">
    <property type="component" value="Chromosome"/>
</dbReference>
<dbReference type="OrthoDB" id="5621785at2"/>